<evidence type="ECO:0000256" key="6">
    <source>
        <dbReference type="ARBA" id="ARBA00022692"/>
    </source>
</evidence>
<feature type="transmembrane region" description="Helical" evidence="9">
    <location>
        <begin position="303"/>
        <end position="323"/>
    </location>
</feature>
<organism evidence="10">
    <name type="scientific">hydrothermal vent metagenome</name>
    <dbReference type="NCBI Taxonomy" id="652676"/>
    <lineage>
        <taxon>unclassified sequences</taxon>
        <taxon>metagenomes</taxon>
        <taxon>ecological metagenomes</taxon>
    </lineage>
</organism>
<proteinExistence type="predicted"/>
<keyword evidence="6 9" id="KW-0812">Transmembrane</keyword>
<dbReference type="EMBL" id="UOFR01000010">
    <property type="protein sequence ID" value="VAW91323.1"/>
    <property type="molecule type" value="Genomic_DNA"/>
</dbReference>
<dbReference type="InterPro" id="IPR030922">
    <property type="entry name" value="LptF"/>
</dbReference>
<keyword evidence="5" id="KW-0997">Cell inner membrane</keyword>
<evidence type="ECO:0000256" key="3">
    <source>
        <dbReference type="ARBA" id="ARBA00022448"/>
    </source>
</evidence>
<evidence type="ECO:0000256" key="1">
    <source>
        <dbReference type="ARBA" id="ARBA00004429"/>
    </source>
</evidence>
<dbReference type="PANTHER" id="PTHR33529:SF7">
    <property type="entry name" value="LIPOPOLYSACCHARIDE EXPORT SYSTEM PERMEASE PROTEIN LPTF"/>
    <property type="match status" value="1"/>
</dbReference>
<dbReference type="NCBIfam" id="TIGR04407">
    <property type="entry name" value="LptF_YjgP"/>
    <property type="match status" value="1"/>
</dbReference>
<dbReference type="InterPro" id="IPR005495">
    <property type="entry name" value="LptG/LptF_permease"/>
</dbReference>
<comment type="subcellular location">
    <subcellularLocation>
        <location evidence="1">Cell inner membrane</location>
        <topology evidence="1">Multi-pass membrane protein</topology>
    </subcellularLocation>
</comment>
<accession>A0A3B0ZTC5</accession>
<evidence type="ECO:0000256" key="2">
    <source>
        <dbReference type="ARBA" id="ARBA00014213"/>
    </source>
</evidence>
<feature type="transmembrane region" description="Helical" evidence="9">
    <location>
        <begin position="101"/>
        <end position="125"/>
    </location>
</feature>
<dbReference type="PANTHER" id="PTHR33529">
    <property type="entry name" value="SLR0882 PROTEIN-RELATED"/>
    <property type="match status" value="1"/>
</dbReference>
<feature type="transmembrane region" description="Helical" evidence="9">
    <location>
        <begin position="270"/>
        <end position="291"/>
    </location>
</feature>
<feature type="transmembrane region" description="Helical" evidence="9">
    <location>
        <begin position="329"/>
        <end position="351"/>
    </location>
</feature>
<dbReference type="Pfam" id="PF03739">
    <property type="entry name" value="LptF_LptG"/>
    <property type="match status" value="1"/>
</dbReference>
<keyword evidence="3" id="KW-0813">Transport</keyword>
<keyword evidence="4" id="KW-1003">Cell membrane</keyword>
<gene>
    <name evidence="10" type="ORF">MNBD_GAMMA21-326</name>
</gene>
<evidence type="ECO:0000256" key="9">
    <source>
        <dbReference type="SAM" id="Phobius"/>
    </source>
</evidence>
<feature type="transmembrane region" description="Helical" evidence="9">
    <location>
        <begin position="60"/>
        <end position="80"/>
    </location>
</feature>
<evidence type="ECO:0000256" key="4">
    <source>
        <dbReference type="ARBA" id="ARBA00022475"/>
    </source>
</evidence>
<evidence type="ECO:0000256" key="8">
    <source>
        <dbReference type="ARBA" id="ARBA00023136"/>
    </source>
</evidence>
<dbReference type="GO" id="GO:0055085">
    <property type="term" value="P:transmembrane transport"/>
    <property type="evidence" value="ECO:0007669"/>
    <property type="project" value="InterPro"/>
</dbReference>
<sequence length="366" mass="40912">MSKRHIINRYLVKEVVLTFFGVTTVLLLIFVSGQLVSLYGKAASGGIQASAVLQILGLKSISNMVFILPLSFYIAILLAFSRLYKDNEMVVLAACGIGPGAILRGVLSLALVFSVVIGGLALYLAPWAESQSETLIKKQQNSNDVKSLASGRFKELSKGEGVVYVQEFDEDSLKMKRIFMQHRVNNKNSIVSAESGHRLDDKETGDQFLILENGQRHEGPMENGQTAVIRFASHGIRLELESDKQVQLRQKSVTSNVLWFRGQDRDHAELQWRVSAAISVLILTILAVPLSKTSARQGRYAKLAIALLIFIIYSNLLSVSRAWLNKSVISPYLGLWWVHVLALVLAIILFVRWRPILRRFWFGRSS</sequence>
<dbReference type="GO" id="GO:0043190">
    <property type="term" value="C:ATP-binding cassette (ABC) transporter complex"/>
    <property type="evidence" value="ECO:0007669"/>
    <property type="project" value="InterPro"/>
</dbReference>
<reference evidence="10" key="1">
    <citation type="submission" date="2018-06" db="EMBL/GenBank/DDBJ databases">
        <authorList>
            <person name="Zhirakovskaya E."/>
        </authorList>
    </citation>
    <scope>NUCLEOTIDE SEQUENCE</scope>
</reference>
<keyword evidence="7 9" id="KW-1133">Transmembrane helix</keyword>
<dbReference type="AlphaFoldDB" id="A0A3B0ZTC5"/>
<name>A0A3B0ZTC5_9ZZZZ</name>
<feature type="transmembrane region" description="Helical" evidence="9">
    <location>
        <begin position="15"/>
        <end position="40"/>
    </location>
</feature>
<protein>
    <recommendedName>
        <fullName evidence="2">Lipopolysaccharide export system permease protein LptF</fullName>
    </recommendedName>
</protein>
<evidence type="ECO:0000256" key="5">
    <source>
        <dbReference type="ARBA" id="ARBA00022519"/>
    </source>
</evidence>
<keyword evidence="8 9" id="KW-0472">Membrane</keyword>
<dbReference type="GO" id="GO:0015920">
    <property type="term" value="P:lipopolysaccharide transport"/>
    <property type="evidence" value="ECO:0007669"/>
    <property type="project" value="TreeGrafter"/>
</dbReference>
<evidence type="ECO:0000313" key="10">
    <source>
        <dbReference type="EMBL" id="VAW91323.1"/>
    </source>
</evidence>
<evidence type="ECO:0000256" key="7">
    <source>
        <dbReference type="ARBA" id="ARBA00022989"/>
    </source>
</evidence>